<evidence type="ECO:0000256" key="6">
    <source>
        <dbReference type="SAM" id="Phobius"/>
    </source>
</evidence>
<evidence type="ECO:0000256" key="3">
    <source>
        <dbReference type="ARBA" id="ARBA00022691"/>
    </source>
</evidence>
<dbReference type="OrthoDB" id="2384430at2759"/>
<dbReference type="Gene3D" id="3.40.50.150">
    <property type="entry name" value="Vaccinia Virus protein VP39"/>
    <property type="match status" value="1"/>
</dbReference>
<dbReference type="Proteomes" id="UP001152622">
    <property type="component" value="Chromosome 18"/>
</dbReference>
<dbReference type="GO" id="GO:0008171">
    <property type="term" value="F:O-methyltransferase activity"/>
    <property type="evidence" value="ECO:0007669"/>
    <property type="project" value="InterPro"/>
</dbReference>
<dbReference type="SUPFAM" id="SSF81901">
    <property type="entry name" value="HCP-like"/>
    <property type="match status" value="2"/>
</dbReference>
<dbReference type="SUPFAM" id="SSF53335">
    <property type="entry name" value="S-adenosyl-L-methionine-dependent methyltransferases"/>
    <property type="match status" value="1"/>
</dbReference>
<keyword evidence="6" id="KW-0812">Transmembrane</keyword>
<evidence type="ECO:0000256" key="1">
    <source>
        <dbReference type="ARBA" id="ARBA00022603"/>
    </source>
</evidence>
<dbReference type="InterPro" id="IPR006597">
    <property type="entry name" value="Sel1-like"/>
</dbReference>
<keyword evidence="6" id="KW-0472">Membrane</keyword>
<feature type="region of interest" description="Disordered" evidence="5">
    <location>
        <begin position="488"/>
        <end position="511"/>
    </location>
</feature>
<dbReference type="InterPro" id="IPR052748">
    <property type="entry name" value="ISR_Activator"/>
</dbReference>
<dbReference type="GO" id="GO:0032259">
    <property type="term" value="P:methylation"/>
    <property type="evidence" value="ECO:0007669"/>
    <property type="project" value="UniProtKB-KW"/>
</dbReference>
<keyword evidence="3" id="KW-0949">S-adenosyl-L-methionine</keyword>
<name>A0A9Q1IFN7_SYNKA</name>
<feature type="region of interest" description="Disordered" evidence="5">
    <location>
        <begin position="159"/>
        <end position="178"/>
    </location>
</feature>
<dbReference type="PANTHER" id="PTHR45011">
    <property type="entry name" value="DAP3-BINDING CELL DEATH ENHANCER 1"/>
    <property type="match status" value="1"/>
</dbReference>
<dbReference type="SMART" id="SM00671">
    <property type="entry name" value="SEL1"/>
    <property type="match status" value="4"/>
</dbReference>
<dbReference type="GO" id="GO:0008625">
    <property type="term" value="P:extrinsic apoptotic signaling pathway via death domain receptors"/>
    <property type="evidence" value="ECO:0007669"/>
    <property type="project" value="TreeGrafter"/>
</dbReference>
<dbReference type="InterPro" id="IPR029063">
    <property type="entry name" value="SAM-dependent_MTases_sf"/>
</dbReference>
<organism evidence="7 8">
    <name type="scientific">Synaphobranchus kaupii</name>
    <name type="common">Kaup's arrowtooth eel</name>
    <dbReference type="NCBI Taxonomy" id="118154"/>
    <lineage>
        <taxon>Eukaryota</taxon>
        <taxon>Metazoa</taxon>
        <taxon>Chordata</taxon>
        <taxon>Craniata</taxon>
        <taxon>Vertebrata</taxon>
        <taxon>Euteleostomi</taxon>
        <taxon>Actinopterygii</taxon>
        <taxon>Neopterygii</taxon>
        <taxon>Teleostei</taxon>
        <taxon>Anguilliformes</taxon>
        <taxon>Synaphobranchidae</taxon>
        <taxon>Synaphobranchus</taxon>
    </lineage>
</organism>
<reference evidence="7" key="1">
    <citation type="journal article" date="2023" name="Science">
        <title>Genome structures resolve the early diversification of teleost fishes.</title>
        <authorList>
            <person name="Parey E."/>
            <person name="Louis A."/>
            <person name="Montfort J."/>
            <person name="Bouchez O."/>
            <person name="Roques C."/>
            <person name="Iampietro C."/>
            <person name="Lluch J."/>
            <person name="Castinel A."/>
            <person name="Donnadieu C."/>
            <person name="Desvignes T."/>
            <person name="Floi Bucao C."/>
            <person name="Jouanno E."/>
            <person name="Wen M."/>
            <person name="Mejri S."/>
            <person name="Dirks R."/>
            <person name="Jansen H."/>
            <person name="Henkel C."/>
            <person name="Chen W.J."/>
            <person name="Zahm M."/>
            <person name="Cabau C."/>
            <person name="Klopp C."/>
            <person name="Thompson A.W."/>
            <person name="Robinson-Rechavi M."/>
            <person name="Braasch I."/>
            <person name="Lecointre G."/>
            <person name="Bobe J."/>
            <person name="Postlethwait J.H."/>
            <person name="Berthelot C."/>
            <person name="Roest Crollius H."/>
            <person name="Guiguen Y."/>
        </authorList>
    </citation>
    <scope>NUCLEOTIDE SEQUENCE</scope>
    <source>
        <strain evidence="7">WJC10195</strain>
    </source>
</reference>
<dbReference type="AlphaFoldDB" id="A0A9Q1IFN7"/>
<dbReference type="PROSITE" id="PS51682">
    <property type="entry name" value="SAM_OMT_I"/>
    <property type="match status" value="1"/>
</dbReference>
<dbReference type="PANTHER" id="PTHR45011:SF1">
    <property type="entry name" value="DAP3-BINDING CELL DEATH ENHANCER 1"/>
    <property type="match status" value="1"/>
</dbReference>
<feature type="transmembrane region" description="Helical" evidence="6">
    <location>
        <begin position="537"/>
        <end position="560"/>
    </location>
</feature>
<feature type="compositionally biased region" description="Polar residues" evidence="5">
    <location>
        <begin position="188"/>
        <end position="198"/>
    </location>
</feature>
<dbReference type="GO" id="GO:0005739">
    <property type="term" value="C:mitochondrion"/>
    <property type="evidence" value="ECO:0007669"/>
    <property type="project" value="TreeGrafter"/>
</dbReference>
<comment type="caution">
    <text evidence="7">The sequence shown here is derived from an EMBL/GenBank/DDBJ whole genome shotgun (WGS) entry which is preliminary data.</text>
</comment>
<evidence type="ECO:0000256" key="2">
    <source>
        <dbReference type="ARBA" id="ARBA00022679"/>
    </source>
</evidence>
<evidence type="ECO:0000313" key="8">
    <source>
        <dbReference type="Proteomes" id="UP001152622"/>
    </source>
</evidence>
<feature type="region of interest" description="Disordered" evidence="5">
    <location>
        <begin position="188"/>
        <end position="224"/>
    </location>
</feature>
<keyword evidence="6" id="KW-1133">Transmembrane helix</keyword>
<dbReference type="Pfam" id="PF08238">
    <property type="entry name" value="Sel1"/>
    <property type="match status" value="5"/>
</dbReference>
<dbReference type="Gene3D" id="1.25.40.10">
    <property type="entry name" value="Tetratricopeptide repeat domain"/>
    <property type="match status" value="1"/>
</dbReference>
<feature type="compositionally biased region" description="Polar residues" evidence="5">
    <location>
        <begin position="502"/>
        <end position="511"/>
    </location>
</feature>
<accession>A0A9Q1IFN7</accession>
<keyword evidence="1" id="KW-0489">Methyltransferase</keyword>
<dbReference type="Pfam" id="PF01596">
    <property type="entry name" value="Methyltransf_3"/>
    <property type="match status" value="1"/>
</dbReference>
<evidence type="ECO:0000256" key="4">
    <source>
        <dbReference type="ARBA" id="ARBA00023453"/>
    </source>
</evidence>
<gene>
    <name evidence="7" type="ORF">SKAU_G00368550</name>
</gene>
<sequence length="797" mass="87358">MWRIQGLVCRVLSRCHANAPLRVSQTHHHVEDDVRGTSTVLSTGLLPSDSSSQTGGNGERQRRKRTSQFCYSGLPRYSALDAVGWGVAAMLLMQICRRIHSQFSSVSESNAAPGLYREAGLLQRCGYRVLLEILSQQDVLPRGIPVNYLGSVQAIQGSSSGSTVGHTHSSEDPAPSHIENLFLSNDSVQSGDPLSSSDCDPKDASPSQTPKDNTKDPLCPEDEELNGAANNLKQIADSSVPVILNIIGIENAKSGDYQAAFSCFLASAQHGYSKAQFNVGVCYEKGRGVQRDKDQAAEFYRQAAAGGHGQAMYRYAKHLLYSRGQQSAEDTHTAIELLEGAAASGVREAQAYLGVLFSQESLRDEQKAVGYLRMAAENGDSLSQLYLGQCYECGFGVQQCFRTAVELYQQAAKAGNQQAQNILSALYFTGRGVPEEAALRSIRSAPCFSTRDALQLRLRPSLSNMESNSPFQALPHSWSTGSFLAQSLPSSSLPSERERTGGSPQLPNSAPFNTKRTQKCFQLYADLHFVIPRCHLFIMWFLVVSLPLLPVIIVTVTRYWGDLGAFYQRLLRATPKLPWRAAVCVRSTHDFVFKNCTHGRSESVLETFDLYGQTHPSLSLGPQRGEFLDEVVRRVAPTWTLELGTHCGYASVRILRLLPPAGQLLTVERDATTADAGEEVILVAGFKHSQFQLLACPSKDAILLLRTQVGEGLVQLVLMDHDVGQYLPDLLALEREGLISPDCVLLFNLTNLPSASNLLEHVGSRPEQYTVRRQVHGLLELQRHPLAPQGQDKSQSG</sequence>
<dbReference type="InterPro" id="IPR011990">
    <property type="entry name" value="TPR-like_helical_dom_sf"/>
</dbReference>
<dbReference type="InterPro" id="IPR002935">
    <property type="entry name" value="SAM_O-MeTrfase"/>
</dbReference>
<comment type="similarity">
    <text evidence="4">Belongs to the class I-like SAM-binding methyltransferase superfamily. Cation-dependent O-methyltransferase family.</text>
</comment>
<feature type="region of interest" description="Disordered" evidence="5">
    <location>
        <begin position="41"/>
        <end position="64"/>
    </location>
</feature>
<evidence type="ECO:0000256" key="5">
    <source>
        <dbReference type="SAM" id="MobiDB-lite"/>
    </source>
</evidence>
<protein>
    <submittedName>
        <fullName evidence="7">Uncharacterized protein</fullName>
    </submittedName>
</protein>
<evidence type="ECO:0000313" key="7">
    <source>
        <dbReference type="EMBL" id="KAJ8337889.1"/>
    </source>
</evidence>
<dbReference type="EMBL" id="JAINUF010000018">
    <property type="protein sequence ID" value="KAJ8337889.1"/>
    <property type="molecule type" value="Genomic_DNA"/>
</dbReference>
<proteinExistence type="inferred from homology"/>
<keyword evidence="2" id="KW-0808">Transferase</keyword>
<keyword evidence="8" id="KW-1185">Reference proteome</keyword>